<gene>
    <name evidence="1" type="ORF">C7B65_18360</name>
</gene>
<sequence>MALAAASTVSTAAMAQEKPVATFKPLVSIPDAVDRAFFGSAESFQDVGRQTGALIGVPKFPENAIARDAAHVHRIYRDLLYQQVSSGPIIRTVDLPNPYNTSILTLPKTNVSNRVIGSE</sequence>
<comment type="caution">
    <text evidence="1">The sequence shown here is derived from an EMBL/GenBank/DDBJ whole genome shotgun (WGS) entry which is preliminary data.</text>
</comment>
<evidence type="ECO:0000313" key="1">
    <source>
        <dbReference type="EMBL" id="PSB17512.1"/>
    </source>
</evidence>
<proteinExistence type="predicted"/>
<evidence type="ECO:0000313" key="2">
    <source>
        <dbReference type="Proteomes" id="UP000238634"/>
    </source>
</evidence>
<dbReference type="AlphaFoldDB" id="A0A2T1DAG8"/>
<organism evidence="1 2">
    <name type="scientific">Phormidesmis priestleyi ULC007</name>
    <dbReference type="NCBI Taxonomy" id="1920490"/>
    <lineage>
        <taxon>Bacteria</taxon>
        <taxon>Bacillati</taxon>
        <taxon>Cyanobacteriota</taxon>
        <taxon>Cyanophyceae</taxon>
        <taxon>Leptolyngbyales</taxon>
        <taxon>Leptolyngbyaceae</taxon>
        <taxon>Phormidesmis</taxon>
    </lineage>
</organism>
<keyword evidence="2" id="KW-1185">Reference proteome</keyword>
<accession>A0A2T1DAG8</accession>
<name>A0A2T1DAG8_9CYAN</name>
<dbReference type="EMBL" id="PVWG01000027">
    <property type="protein sequence ID" value="PSB17512.1"/>
    <property type="molecule type" value="Genomic_DNA"/>
</dbReference>
<protein>
    <submittedName>
        <fullName evidence="1">Uncharacterized protein</fullName>
    </submittedName>
</protein>
<dbReference type="Proteomes" id="UP000238634">
    <property type="component" value="Unassembled WGS sequence"/>
</dbReference>
<reference evidence="1 2" key="2">
    <citation type="submission" date="2018-03" db="EMBL/GenBank/DDBJ databases">
        <title>The ancient ancestry and fast evolution of plastids.</title>
        <authorList>
            <person name="Moore K.R."/>
            <person name="Magnabosco C."/>
            <person name="Momper L."/>
            <person name="Gold D.A."/>
            <person name="Bosak T."/>
            <person name="Fournier G.P."/>
        </authorList>
    </citation>
    <scope>NUCLEOTIDE SEQUENCE [LARGE SCALE GENOMIC DNA]</scope>
    <source>
        <strain evidence="1 2">ULC007</strain>
    </source>
</reference>
<reference evidence="1 2" key="1">
    <citation type="submission" date="2018-02" db="EMBL/GenBank/DDBJ databases">
        <authorList>
            <person name="Cohen D.B."/>
            <person name="Kent A.D."/>
        </authorList>
    </citation>
    <scope>NUCLEOTIDE SEQUENCE [LARGE SCALE GENOMIC DNA]</scope>
    <source>
        <strain evidence="1 2">ULC007</strain>
    </source>
</reference>
<dbReference type="STRING" id="1920490.GCA_001895925_01416"/>